<dbReference type="OrthoDB" id="10055795at2759"/>
<proteinExistence type="predicted"/>
<dbReference type="EMBL" id="CAJOBC010093690">
    <property type="protein sequence ID" value="CAF4419039.1"/>
    <property type="molecule type" value="Genomic_DNA"/>
</dbReference>
<feature type="non-terminal residue" evidence="1">
    <location>
        <position position="1"/>
    </location>
</feature>
<organism evidence="1 3">
    <name type="scientific">Didymodactylos carnosus</name>
    <dbReference type="NCBI Taxonomy" id="1234261"/>
    <lineage>
        <taxon>Eukaryota</taxon>
        <taxon>Metazoa</taxon>
        <taxon>Spiralia</taxon>
        <taxon>Gnathifera</taxon>
        <taxon>Rotifera</taxon>
        <taxon>Eurotatoria</taxon>
        <taxon>Bdelloidea</taxon>
        <taxon>Philodinida</taxon>
        <taxon>Philodinidae</taxon>
        <taxon>Didymodactylos</taxon>
    </lineage>
</organism>
<dbReference type="Proteomes" id="UP000663829">
    <property type="component" value="Unassembled WGS sequence"/>
</dbReference>
<dbReference type="Proteomes" id="UP000681722">
    <property type="component" value="Unassembled WGS sequence"/>
</dbReference>
<reference evidence="1" key="1">
    <citation type="submission" date="2021-02" db="EMBL/GenBank/DDBJ databases">
        <authorList>
            <person name="Nowell W R."/>
        </authorList>
    </citation>
    <scope>NUCLEOTIDE SEQUENCE</scope>
</reference>
<gene>
    <name evidence="1" type="ORF">GPM918_LOCUS39579</name>
    <name evidence="2" type="ORF">SRO942_LOCUS40464</name>
</gene>
<evidence type="ECO:0000313" key="2">
    <source>
        <dbReference type="EMBL" id="CAF4419039.1"/>
    </source>
</evidence>
<protein>
    <submittedName>
        <fullName evidence="1">Uncharacterized protein</fullName>
    </submittedName>
</protein>
<evidence type="ECO:0000313" key="3">
    <source>
        <dbReference type="Proteomes" id="UP000663829"/>
    </source>
</evidence>
<keyword evidence="3" id="KW-1185">Reference proteome</keyword>
<accession>A0A815XH24</accession>
<sequence>MSIGLINLEKREEGTELKDKINLEDIGDLYEMNKQEPSQRSLSVLLYLTLTHFGVSWRKTEEFMQRIGGMSPQTCHKWAETFIEEDYDDFVEENRGASMEIRATRKNASFTSLELARYLDDQYYELTGEVKATDQLIRSERLCRLDLRRYG</sequence>
<evidence type="ECO:0000313" key="1">
    <source>
        <dbReference type="EMBL" id="CAF1557716.1"/>
    </source>
</evidence>
<dbReference type="EMBL" id="CAJNOQ010027964">
    <property type="protein sequence ID" value="CAF1557716.1"/>
    <property type="molecule type" value="Genomic_DNA"/>
</dbReference>
<comment type="caution">
    <text evidence="1">The sequence shown here is derived from an EMBL/GenBank/DDBJ whole genome shotgun (WGS) entry which is preliminary data.</text>
</comment>
<name>A0A815XH24_9BILA</name>
<dbReference type="AlphaFoldDB" id="A0A815XH24"/>